<dbReference type="EMBL" id="KZ664221">
    <property type="protein sequence ID" value="PPS06868.1"/>
    <property type="molecule type" value="Genomic_DNA"/>
</dbReference>
<name>A0A2P5XU40_GOSBA</name>
<evidence type="ECO:0000256" key="1">
    <source>
        <dbReference type="SAM" id="MobiDB-lite"/>
    </source>
</evidence>
<dbReference type="Proteomes" id="UP000239757">
    <property type="component" value="Unassembled WGS sequence"/>
</dbReference>
<feature type="region of interest" description="Disordered" evidence="1">
    <location>
        <begin position="32"/>
        <end position="63"/>
    </location>
</feature>
<accession>A0A2P5XU40</accession>
<evidence type="ECO:0000313" key="2">
    <source>
        <dbReference type="EMBL" id="PPS06868.1"/>
    </source>
</evidence>
<organism evidence="2 3">
    <name type="scientific">Gossypium barbadense</name>
    <name type="common">Sea Island cotton</name>
    <name type="synonym">Hibiscus barbadensis</name>
    <dbReference type="NCBI Taxonomy" id="3634"/>
    <lineage>
        <taxon>Eukaryota</taxon>
        <taxon>Viridiplantae</taxon>
        <taxon>Streptophyta</taxon>
        <taxon>Embryophyta</taxon>
        <taxon>Tracheophyta</taxon>
        <taxon>Spermatophyta</taxon>
        <taxon>Magnoliopsida</taxon>
        <taxon>eudicotyledons</taxon>
        <taxon>Gunneridae</taxon>
        <taxon>Pentapetalae</taxon>
        <taxon>rosids</taxon>
        <taxon>malvids</taxon>
        <taxon>Malvales</taxon>
        <taxon>Malvaceae</taxon>
        <taxon>Malvoideae</taxon>
        <taxon>Gossypium</taxon>
    </lineage>
</organism>
<proteinExistence type="predicted"/>
<evidence type="ECO:0000313" key="3">
    <source>
        <dbReference type="Proteomes" id="UP000239757"/>
    </source>
</evidence>
<reference evidence="2 3" key="1">
    <citation type="submission" date="2015-01" db="EMBL/GenBank/DDBJ databases">
        <title>Genome of allotetraploid Gossypium barbadense reveals genomic plasticity and fiber elongation in cotton evolution.</title>
        <authorList>
            <person name="Chen X."/>
            <person name="Liu X."/>
            <person name="Zhao B."/>
            <person name="Zheng H."/>
            <person name="Hu Y."/>
            <person name="Lu G."/>
            <person name="Yang C."/>
            <person name="Chen J."/>
            <person name="Shan C."/>
            <person name="Zhang L."/>
            <person name="Zhou Y."/>
            <person name="Wang L."/>
            <person name="Guo W."/>
            <person name="Bai Y."/>
            <person name="Ruan J."/>
            <person name="Shangguan X."/>
            <person name="Mao Y."/>
            <person name="Jiang J."/>
            <person name="Zhu Y."/>
            <person name="Lei J."/>
            <person name="Kang H."/>
            <person name="Chen S."/>
            <person name="He X."/>
            <person name="Wang R."/>
            <person name="Wang Y."/>
            <person name="Chen J."/>
            <person name="Wang L."/>
            <person name="Yu S."/>
            <person name="Wang B."/>
            <person name="Wei J."/>
            <person name="Song S."/>
            <person name="Lu X."/>
            <person name="Gao Z."/>
            <person name="Gu W."/>
            <person name="Deng X."/>
            <person name="Ma D."/>
            <person name="Wang S."/>
            <person name="Liang W."/>
            <person name="Fang L."/>
            <person name="Cai C."/>
            <person name="Zhu X."/>
            <person name="Zhou B."/>
            <person name="Zhang Y."/>
            <person name="Chen Z."/>
            <person name="Xu S."/>
            <person name="Zhu R."/>
            <person name="Wang S."/>
            <person name="Zhang T."/>
            <person name="Zhao G."/>
        </authorList>
    </citation>
    <scope>NUCLEOTIDE SEQUENCE [LARGE SCALE GENOMIC DNA]</scope>
    <source>
        <strain evidence="3">cv. Xinhai21</strain>
        <tissue evidence="2">Leaf</tissue>
    </source>
</reference>
<sequence>MVRDVGLAMRCGDADKSAPLHELDERVVATESVGPRAMGGHHQECPRRPPLRQIGQDDIGGGDGGRTDALERLGLYEAVLGAKHQTLGRIAGGLIRLGEIEPCRDHRILSLLSEDETLRIVLF</sequence>
<gene>
    <name evidence="2" type="ORF">GOBAR_AA13770</name>
</gene>
<dbReference type="AlphaFoldDB" id="A0A2P5XU40"/>
<protein>
    <submittedName>
        <fullName evidence="2">Uncharacterized protein</fullName>
    </submittedName>
</protein>